<dbReference type="EMBL" id="AP014633">
    <property type="protein sequence ID" value="BAP57064.1"/>
    <property type="molecule type" value="Genomic_DNA"/>
</dbReference>
<feature type="transmembrane region" description="Helical" evidence="1">
    <location>
        <begin position="7"/>
        <end position="27"/>
    </location>
</feature>
<reference evidence="2 3" key="1">
    <citation type="journal article" date="2014" name="ISME J.">
        <title>Ecophysiology of Thioploca ingrica as revealed by the complete genome sequence supplemented with proteomic evidence.</title>
        <authorList>
            <person name="Kojima H."/>
            <person name="Ogura Y."/>
            <person name="Yamamoto N."/>
            <person name="Togashi T."/>
            <person name="Mori H."/>
            <person name="Watanabe T."/>
            <person name="Nemoto F."/>
            <person name="Kurokawa K."/>
            <person name="Hayashi T."/>
            <person name="Fukui M."/>
        </authorList>
    </citation>
    <scope>NUCLEOTIDE SEQUENCE [LARGE SCALE GENOMIC DNA]</scope>
</reference>
<accession>A0A090AI88</accession>
<dbReference type="STRING" id="40754.THII_2767"/>
<organism evidence="2 3">
    <name type="scientific">Thioploca ingrica</name>
    <dbReference type="NCBI Taxonomy" id="40754"/>
    <lineage>
        <taxon>Bacteria</taxon>
        <taxon>Pseudomonadati</taxon>
        <taxon>Pseudomonadota</taxon>
        <taxon>Gammaproteobacteria</taxon>
        <taxon>Thiotrichales</taxon>
        <taxon>Thiotrichaceae</taxon>
        <taxon>Thioploca</taxon>
    </lineage>
</organism>
<dbReference type="InterPro" id="IPR045584">
    <property type="entry name" value="Pilin-like"/>
</dbReference>
<evidence type="ECO:0000313" key="3">
    <source>
        <dbReference type="Proteomes" id="UP000031623"/>
    </source>
</evidence>
<dbReference type="InterPro" id="IPR012902">
    <property type="entry name" value="N_methyl_site"/>
</dbReference>
<dbReference type="PROSITE" id="PS00409">
    <property type="entry name" value="PROKAR_NTER_METHYL"/>
    <property type="match status" value="1"/>
</dbReference>
<keyword evidence="1" id="KW-0812">Transmembrane</keyword>
<evidence type="ECO:0000313" key="2">
    <source>
        <dbReference type="EMBL" id="BAP57064.1"/>
    </source>
</evidence>
<sequence length="212" mass="22693">MKKQAGITLVEIAIVLVIIGLLLGGVLKGQEIITNAKIKNLENDFNGITAAIYSYQDRYRALPGDDKRANKRFVGLTTTQIGNGNGKIEGAFNAGVTDGIDNGQPTGESRLFWLHLRSASLIKGESSTSEILLPTNAFNGVIGVSSDPNAATKPVNMSGIYVGFSQIPLNVAIIIESRSDDNIPGRGSIQTDDTATDYTSITKPEINMYFTL</sequence>
<dbReference type="SUPFAM" id="SSF54523">
    <property type="entry name" value="Pili subunits"/>
    <property type="match status" value="1"/>
</dbReference>
<proteinExistence type="predicted"/>
<keyword evidence="1" id="KW-0472">Membrane</keyword>
<protein>
    <submittedName>
        <fullName evidence="2">Prepilin-type N-terminal cleavage/methylation domain-containing protein</fullName>
    </submittedName>
</protein>
<dbReference type="AlphaFoldDB" id="A0A090AI88"/>
<dbReference type="HOGENOM" id="CLU_078515_1_0_6"/>
<dbReference type="Gene3D" id="3.30.700.10">
    <property type="entry name" value="Glycoprotein, Type 4 Pilin"/>
    <property type="match status" value="1"/>
</dbReference>
<name>A0A090AI88_9GAMM</name>
<gene>
    <name evidence="2" type="ORF">THII_2767</name>
</gene>
<keyword evidence="3" id="KW-1185">Reference proteome</keyword>
<dbReference type="KEGG" id="tig:THII_2767"/>
<dbReference type="Proteomes" id="UP000031623">
    <property type="component" value="Chromosome"/>
</dbReference>
<keyword evidence="1" id="KW-1133">Transmembrane helix</keyword>
<dbReference type="Pfam" id="PF07963">
    <property type="entry name" value="N_methyl"/>
    <property type="match status" value="1"/>
</dbReference>
<evidence type="ECO:0000256" key="1">
    <source>
        <dbReference type="SAM" id="Phobius"/>
    </source>
</evidence>